<dbReference type="GO" id="GO:0016020">
    <property type="term" value="C:membrane"/>
    <property type="evidence" value="ECO:0007669"/>
    <property type="project" value="UniProtKB-SubCell"/>
</dbReference>
<protein>
    <submittedName>
        <fullName evidence="8">Acetylcholine receptor subunit alpha</fullName>
    </submittedName>
</protein>
<dbReference type="Pfam" id="PF02931">
    <property type="entry name" value="Neur_chan_LBD"/>
    <property type="match status" value="1"/>
</dbReference>
<organism evidence="8 9">
    <name type="scientific">Plakobranchus ocellatus</name>
    <dbReference type="NCBI Taxonomy" id="259542"/>
    <lineage>
        <taxon>Eukaryota</taxon>
        <taxon>Metazoa</taxon>
        <taxon>Spiralia</taxon>
        <taxon>Lophotrochozoa</taxon>
        <taxon>Mollusca</taxon>
        <taxon>Gastropoda</taxon>
        <taxon>Heterobranchia</taxon>
        <taxon>Euthyneura</taxon>
        <taxon>Panpulmonata</taxon>
        <taxon>Sacoglossa</taxon>
        <taxon>Placobranchoidea</taxon>
        <taxon>Plakobranchidae</taxon>
        <taxon>Plakobranchus</taxon>
    </lineage>
</organism>
<name>A0AAV3XXP3_9GAST</name>
<evidence type="ECO:0000259" key="7">
    <source>
        <dbReference type="Pfam" id="PF02932"/>
    </source>
</evidence>
<dbReference type="InterPro" id="IPR006201">
    <property type="entry name" value="Neur_channel"/>
</dbReference>
<gene>
    <name evidence="8" type="ORF">PoB_000213400</name>
</gene>
<feature type="transmembrane region" description="Helical" evidence="5">
    <location>
        <begin position="265"/>
        <end position="288"/>
    </location>
</feature>
<dbReference type="PANTHER" id="PTHR18945">
    <property type="entry name" value="NEUROTRANSMITTER GATED ION CHANNEL"/>
    <property type="match status" value="1"/>
</dbReference>
<dbReference type="GO" id="GO:0004888">
    <property type="term" value="F:transmembrane signaling receptor activity"/>
    <property type="evidence" value="ECO:0007669"/>
    <property type="project" value="InterPro"/>
</dbReference>
<keyword evidence="9" id="KW-1185">Reference proteome</keyword>
<comment type="caution">
    <text evidence="8">The sequence shown here is derived from an EMBL/GenBank/DDBJ whole genome shotgun (WGS) entry which is preliminary data.</text>
</comment>
<keyword evidence="8" id="KW-0675">Receptor</keyword>
<proteinExistence type="predicted"/>
<evidence type="ECO:0000256" key="3">
    <source>
        <dbReference type="ARBA" id="ARBA00022989"/>
    </source>
</evidence>
<dbReference type="SUPFAM" id="SSF90112">
    <property type="entry name" value="Neurotransmitter-gated ion-channel transmembrane pore"/>
    <property type="match status" value="1"/>
</dbReference>
<sequence>MPCRVYSTGRIEWFPGAVIHTSCPIDVTYFPMDSQYPIVLDKYKRNGQWDLVDSWASQEEGKKTPNKITFYLLLKRRRIYYILNILIPVLLLSFTGTLALALPAEAGEKMGMCLTVLLAYSVYLTIVSEELPNTSLQINFFSFFKDIAFVGIPGNIDRHHGCHSDMTVCILRLYHRDDTEQVGPVTEKLTRFLQKITCTAKGRKPHKNSVTPLFVQSQLSEVELNSPDKAQSQNTISTNLNFERSNSAQTIEHLTWQEVAKTLDCFLFTLMSCISLVCTLCFGFVLMVGSESSAPTSPSKSNAFSGR</sequence>
<keyword evidence="4 5" id="KW-0472">Membrane</keyword>
<dbReference type="Gene3D" id="2.70.170.10">
    <property type="entry name" value="Neurotransmitter-gated ion-channel ligand-binding domain"/>
    <property type="match status" value="1"/>
</dbReference>
<feature type="transmembrane region" description="Helical" evidence="5">
    <location>
        <begin position="79"/>
        <end position="103"/>
    </location>
</feature>
<evidence type="ECO:0000256" key="1">
    <source>
        <dbReference type="ARBA" id="ARBA00004141"/>
    </source>
</evidence>
<dbReference type="GO" id="GO:0005230">
    <property type="term" value="F:extracellular ligand-gated monoatomic ion channel activity"/>
    <property type="evidence" value="ECO:0007669"/>
    <property type="project" value="InterPro"/>
</dbReference>
<accession>A0AAV3XXP3</accession>
<comment type="subcellular location">
    <subcellularLocation>
        <location evidence="1">Membrane</location>
        <topology evidence="1">Multi-pass membrane protein</topology>
    </subcellularLocation>
</comment>
<evidence type="ECO:0000313" key="8">
    <source>
        <dbReference type="EMBL" id="GFN75628.1"/>
    </source>
</evidence>
<dbReference type="AlphaFoldDB" id="A0AAV3XXP3"/>
<evidence type="ECO:0000256" key="4">
    <source>
        <dbReference type="ARBA" id="ARBA00023136"/>
    </source>
</evidence>
<feature type="domain" description="Neurotransmitter-gated ion-channel ligand-binding" evidence="6">
    <location>
        <begin position="3"/>
        <end position="35"/>
    </location>
</feature>
<dbReference type="InterPro" id="IPR006029">
    <property type="entry name" value="Neurotrans-gated_channel_TM"/>
</dbReference>
<feature type="domain" description="Neurotransmitter-gated ion-channel transmembrane" evidence="7">
    <location>
        <begin position="85"/>
        <end position="138"/>
    </location>
</feature>
<dbReference type="Pfam" id="PF02932">
    <property type="entry name" value="Neur_chan_memb"/>
    <property type="match status" value="1"/>
</dbReference>
<dbReference type="EMBL" id="BLXT01000273">
    <property type="protein sequence ID" value="GFN75628.1"/>
    <property type="molecule type" value="Genomic_DNA"/>
</dbReference>
<keyword evidence="3 5" id="KW-1133">Transmembrane helix</keyword>
<reference evidence="8 9" key="1">
    <citation type="journal article" date="2021" name="Elife">
        <title>Chloroplast acquisition without the gene transfer in kleptoplastic sea slugs, Plakobranchus ocellatus.</title>
        <authorList>
            <person name="Maeda T."/>
            <person name="Takahashi S."/>
            <person name="Yoshida T."/>
            <person name="Shimamura S."/>
            <person name="Takaki Y."/>
            <person name="Nagai Y."/>
            <person name="Toyoda A."/>
            <person name="Suzuki Y."/>
            <person name="Arimoto A."/>
            <person name="Ishii H."/>
            <person name="Satoh N."/>
            <person name="Nishiyama T."/>
            <person name="Hasebe M."/>
            <person name="Maruyama T."/>
            <person name="Minagawa J."/>
            <person name="Obokata J."/>
            <person name="Shigenobu S."/>
        </authorList>
    </citation>
    <scope>NUCLEOTIDE SEQUENCE [LARGE SCALE GENOMIC DNA]</scope>
</reference>
<evidence type="ECO:0000259" key="6">
    <source>
        <dbReference type="Pfam" id="PF02931"/>
    </source>
</evidence>
<dbReference type="InterPro" id="IPR006202">
    <property type="entry name" value="Neur_chan_lig-bd"/>
</dbReference>
<evidence type="ECO:0000313" key="9">
    <source>
        <dbReference type="Proteomes" id="UP000735302"/>
    </source>
</evidence>
<dbReference type="InterPro" id="IPR038050">
    <property type="entry name" value="Neuro_actylchol_rec"/>
</dbReference>
<dbReference type="InterPro" id="IPR036719">
    <property type="entry name" value="Neuro-gated_channel_TM_sf"/>
</dbReference>
<evidence type="ECO:0000256" key="2">
    <source>
        <dbReference type="ARBA" id="ARBA00022692"/>
    </source>
</evidence>
<dbReference type="SUPFAM" id="SSF63712">
    <property type="entry name" value="Nicotinic receptor ligand binding domain-like"/>
    <property type="match status" value="1"/>
</dbReference>
<evidence type="ECO:0000256" key="5">
    <source>
        <dbReference type="SAM" id="Phobius"/>
    </source>
</evidence>
<dbReference type="Proteomes" id="UP000735302">
    <property type="component" value="Unassembled WGS sequence"/>
</dbReference>
<dbReference type="InterPro" id="IPR036734">
    <property type="entry name" value="Neur_chan_lig-bd_sf"/>
</dbReference>
<dbReference type="Gene3D" id="1.20.58.390">
    <property type="entry name" value="Neurotransmitter-gated ion-channel transmembrane domain"/>
    <property type="match status" value="1"/>
</dbReference>
<dbReference type="CDD" id="cd19051">
    <property type="entry name" value="LGIC_TM_cation"/>
    <property type="match status" value="1"/>
</dbReference>
<feature type="transmembrane region" description="Helical" evidence="5">
    <location>
        <begin position="109"/>
        <end position="127"/>
    </location>
</feature>
<keyword evidence="2 5" id="KW-0812">Transmembrane</keyword>